<dbReference type="SUPFAM" id="SSF52833">
    <property type="entry name" value="Thioredoxin-like"/>
    <property type="match status" value="1"/>
</dbReference>
<dbReference type="GO" id="GO:0005975">
    <property type="term" value="P:carbohydrate metabolic process"/>
    <property type="evidence" value="ECO:0007669"/>
    <property type="project" value="InterPro"/>
</dbReference>
<dbReference type="EMBL" id="BFAV01000130">
    <property type="protein sequence ID" value="GBF34232.1"/>
    <property type="molecule type" value="Genomic_DNA"/>
</dbReference>
<feature type="domain" description="Spermatogenesis-associated protein 20-like TRX" evidence="1">
    <location>
        <begin position="3"/>
        <end position="162"/>
    </location>
</feature>
<dbReference type="InterPro" id="IPR024705">
    <property type="entry name" value="Ssp411"/>
</dbReference>
<comment type="caution">
    <text evidence="2">The sequence shown here is derived from an EMBL/GenBank/DDBJ whole genome shotgun (WGS) entry which is preliminary data.</text>
</comment>
<dbReference type="SUPFAM" id="SSF48208">
    <property type="entry name" value="Six-hairpin glycosidases"/>
    <property type="match status" value="1"/>
</dbReference>
<evidence type="ECO:0000313" key="3">
    <source>
        <dbReference type="Proteomes" id="UP000239549"/>
    </source>
</evidence>
<name>A0A2L2XDL4_9FIRM</name>
<dbReference type="InterPro" id="IPR036249">
    <property type="entry name" value="Thioredoxin-like_sf"/>
</dbReference>
<dbReference type="InterPro" id="IPR008928">
    <property type="entry name" value="6-hairpin_glycosidase_sf"/>
</dbReference>
<keyword evidence="2" id="KW-0418">Kinase</keyword>
<accession>A0A2L2XDL4</accession>
<dbReference type="RefSeq" id="WP_104372518.1">
    <property type="nucleotide sequence ID" value="NZ_BFAV01000130.1"/>
</dbReference>
<dbReference type="Gene3D" id="1.50.10.10">
    <property type="match status" value="1"/>
</dbReference>
<dbReference type="CDD" id="cd02955">
    <property type="entry name" value="SSP411"/>
    <property type="match status" value="1"/>
</dbReference>
<dbReference type="InterPro" id="IPR004879">
    <property type="entry name" value="Ssp411-like_TRX"/>
</dbReference>
<dbReference type="InterPro" id="IPR012341">
    <property type="entry name" value="6hp_glycosidase-like_sf"/>
</dbReference>
<evidence type="ECO:0000259" key="1">
    <source>
        <dbReference type="Pfam" id="PF03190"/>
    </source>
</evidence>
<protein>
    <submittedName>
        <fullName evidence="2">Thymidylate kinase</fullName>
    </submittedName>
</protein>
<dbReference type="GO" id="GO:0016301">
    <property type="term" value="F:kinase activity"/>
    <property type="evidence" value="ECO:0007669"/>
    <property type="project" value="UniProtKB-KW"/>
</dbReference>
<dbReference type="OrthoDB" id="9762614at2"/>
<keyword evidence="3" id="KW-1185">Reference proteome</keyword>
<dbReference type="PIRSF" id="PIRSF006402">
    <property type="entry name" value="UCP006402_thioredoxin"/>
    <property type="match status" value="1"/>
</dbReference>
<dbReference type="Proteomes" id="UP000239549">
    <property type="component" value="Unassembled WGS sequence"/>
</dbReference>
<sequence length="683" mass="77896">MANRLADEKSPYLLQHANNPVDWYPWGEEAFDKAQKEDKPVFLSVGYSTCHWCHVMERESFEDEELAGLLNKYFVSIKVDREERPDVDHIYMTVCQAMTGSGGWPLTIIMTPAKKPFFAGTYFPKRSHYGRPGLMEILEEVHRQWISGREEILKAGEHIADAVGRQFHGDKAGKPDRDTLDRGYLTLKKSFDPEYGGFGGAPKFPTPHNMAFLLRHWKRTGDGEALAMVEKTLRSMHRGGIYDHLGYGFARYSVDRKWLVPHFEKMLYDNALLAMLYLEVHQATGGEGYARVAGEIFTYVLRDMTSPEGGFYSAEDADSEGVEGKFYVWTTEEIINILGEETGRLFCLWYDVTEKGNFEGHSILNGIHRDKKALSPGMAPEEWEKKLAEARQKVFAAREKRIHPHKDDKILTSWNGLMIAALARGFSILNEKSYLDAATRAAEFILTRLRREDGRLLARYRDGEAAYPAYIDDYAFLVWAMIELYQADQRPSWLKLALELQEEQNRLFWDGQHGGYFFYGSDGEELLARPKEIYDGATPSGNSVSALNLLRLARLGAKNEYSLMAETLFESFSGNVKQYPAGHCHLLMALDYAMSPGREVVVVSGRDSGDVRKELTEIRRLFTPDTVFMFRLPGREYRELEQIAPHISGMSPLDDKTTFYICQNFACGRPLDDIGEVQRVLQS</sequence>
<keyword evidence="2" id="KW-0808">Transferase</keyword>
<dbReference type="Pfam" id="PF03190">
    <property type="entry name" value="Thioredox_DsbH"/>
    <property type="match status" value="1"/>
</dbReference>
<dbReference type="PANTHER" id="PTHR42899">
    <property type="entry name" value="SPERMATOGENESIS-ASSOCIATED PROTEIN 20"/>
    <property type="match status" value="1"/>
</dbReference>
<proteinExistence type="predicted"/>
<gene>
    <name evidence="2" type="ORF">DCCM_3344</name>
</gene>
<dbReference type="AlphaFoldDB" id="A0A2L2XDL4"/>
<organism evidence="2 3">
    <name type="scientific">Desulfocucumis palustris</name>
    <dbReference type="NCBI Taxonomy" id="1898651"/>
    <lineage>
        <taxon>Bacteria</taxon>
        <taxon>Bacillati</taxon>
        <taxon>Bacillota</taxon>
        <taxon>Clostridia</taxon>
        <taxon>Eubacteriales</taxon>
        <taxon>Desulfocucumaceae</taxon>
        <taxon>Desulfocucumis</taxon>
    </lineage>
</organism>
<dbReference type="Gene3D" id="3.40.30.10">
    <property type="entry name" value="Glutaredoxin"/>
    <property type="match status" value="1"/>
</dbReference>
<reference evidence="3" key="1">
    <citation type="submission" date="2018-02" db="EMBL/GenBank/DDBJ databases">
        <title>Genome sequence of Desulfocucumis palustris strain NAW-5.</title>
        <authorList>
            <person name="Watanabe M."/>
            <person name="Kojima H."/>
            <person name="Fukui M."/>
        </authorList>
    </citation>
    <scope>NUCLEOTIDE SEQUENCE [LARGE SCALE GENOMIC DNA]</scope>
    <source>
        <strain evidence="3">NAW-5</strain>
    </source>
</reference>
<evidence type="ECO:0000313" key="2">
    <source>
        <dbReference type="EMBL" id="GBF34232.1"/>
    </source>
</evidence>
<dbReference type="PANTHER" id="PTHR42899:SF1">
    <property type="entry name" value="SPERMATOGENESIS-ASSOCIATED PROTEIN 20"/>
    <property type="match status" value="1"/>
</dbReference>